<comment type="caution">
    <text evidence="2">The sequence shown here is derived from an EMBL/GenBank/DDBJ whole genome shotgun (WGS) entry which is preliminary data.</text>
</comment>
<evidence type="ECO:0000259" key="1">
    <source>
        <dbReference type="Pfam" id="PF00117"/>
    </source>
</evidence>
<dbReference type="Proteomes" id="UP000031397">
    <property type="component" value="Unassembled WGS sequence"/>
</dbReference>
<dbReference type="PATRIC" id="fig|1614.7.peg.1181"/>
<dbReference type="InterPro" id="IPR029062">
    <property type="entry name" value="Class_I_gatase-like"/>
</dbReference>
<keyword evidence="3" id="KW-1185">Reference proteome</keyword>
<proteinExistence type="predicted"/>
<dbReference type="OrthoDB" id="9807137at2"/>
<dbReference type="InterPro" id="IPR017926">
    <property type="entry name" value="GATASE"/>
</dbReference>
<dbReference type="PANTHER" id="PTHR42695">
    <property type="entry name" value="GLUTAMINE AMIDOTRANSFERASE YLR126C-RELATED"/>
    <property type="match status" value="1"/>
</dbReference>
<dbReference type="GO" id="GO:0005829">
    <property type="term" value="C:cytosol"/>
    <property type="evidence" value="ECO:0007669"/>
    <property type="project" value="TreeGrafter"/>
</dbReference>
<dbReference type="EMBL" id="JOJZ01000024">
    <property type="protein sequence ID" value="KID41096.1"/>
    <property type="molecule type" value="Genomic_DNA"/>
</dbReference>
<dbReference type="SUPFAM" id="SSF52317">
    <property type="entry name" value="Class I glutamine amidotransferase-like"/>
    <property type="match status" value="1"/>
</dbReference>
<reference evidence="2 3" key="1">
    <citation type="submission" date="2014-06" db="EMBL/GenBank/DDBJ databases">
        <title>Functional and comparative genomic analyses of the Drosophila gut microbiota identify candidate symbiosis factors.</title>
        <authorList>
            <person name="Newell P.D."/>
            <person name="Chaston J.M."/>
            <person name="Douglas A.E."/>
        </authorList>
    </citation>
    <scope>NUCLEOTIDE SEQUENCE [LARGE SCALE GENOMIC DNA]</scope>
    <source>
        <strain evidence="2 3">DmCS_002</strain>
    </source>
</reference>
<dbReference type="Pfam" id="PF00117">
    <property type="entry name" value="GATase"/>
    <property type="match status" value="1"/>
</dbReference>
<gene>
    <name evidence="2" type="ORF">LfDm3_1242</name>
</gene>
<accession>A0A0C1PMD4</accession>
<dbReference type="AlphaFoldDB" id="A0A0C1PMD4"/>
<dbReference type="Gene3D" id="3.40.50.880">
    <property type="match status" value="1"/>
</dbReference>
<name>A0A0C1PMD4_9LACO</name>
<dbReference type="FunFam" id="3.40.50.880:FF:000033">
    <property type="entry name" value="Glutamine amidotransferase class-I"/>
    <property type="match status" value="1"/>
</dbReference>
<dbReference type="InterPro" id="IPR044992">
    <property type="entry name" value="ChyE-like"/>
</dbReference>
<dbReference type="PANTHER" id="PTHR42695:SF5">
    <property type="entry name" value="GLUTAMINE AMIDOTRANSFERASE YLR126C-RELATED"/>
    <property type="match status" value="1"/>
</dbReference>
<feature type="domain" description="Glutamine amidotransferase" evidence="1">
    <location>
        <begin position="43"/>
        <end position="175"/>
    </location>
</feature>
<dbReference type="CDD" id="cd01741">
    <property type="entry name" value="GATase1_1"/>
    <property type="match status" value="1"/>
</dbReference>
<evidence type="ECO:0000313" key="2">
    <source>
        <dbReference type="EMBL" id="KID41096.1"/>
    </source>
</evidence>
<sequence>MKVNILQHTPDEGPGAIADWIHQNQHQMSIYYPAQFGVLPDVNDSDMLIILGGPMSANDNSSWIKAERRLISQMIDQNKPILGICFGAQQMAKVLGATVSDSHVKEVGWAPVYLKTNQIEGLASELVVLHWHQETFEIPKGATLLYSSEHLLNQGFIKNNLIGLQFHLEPKASNVHEMIINDYPYLANSVFHQSQADILHHQISEQNHTNLFKFLDYIAKK</sequence>
<organism evidence="2 3">
    <name type="scientific">Fructilactobacillus fructivorans</name>
    <dbReference type="NCBI Taxonomy" id="1614"/>
    <lineage>
        <taxon>Bacteria</taxon>
        <taxon>Bacillati</taxon>
        <taxon>Bacillota</taxon>
        <taxon>Bacilli</taxon>
        <taxon>Lactobacillales</taxon>
        <taxon>Lactobacillaceae</taxon>
        <taxon>Fructilactobacillus</taxon>
    </lineage>
</organism>
<evidence type="ECO:0000313" key="3">
    <source>
        <dbReference type="Proteomes" id="UP000031397"/>
    </source>
</evidence>
<dbReference type="GeneID" id="74913903"/>
<dbReference type="RefSeq" id="WP_039145043.1">
    <property type="nucleotide sequence ID" value="NZ_JOJZ01000024.1"/>
</dbReference>
<dbReference type="PROSITE" id="PS51273">
    <property type="entry name" value="GATASE_TYPE_1"/>
    <property type="match status" value="1"/>
</dbReference>
<protein>
    <recommendedName>
        <fullName evidence="1">Glutamine amidotransferase domain-containing protein</fullName>
    </recommendedName>
</protein>